<dbReference type="Proteomes" id="UP001239019">
    <property type="component" value="Unassembled WGS sequence"/>
</dbReference>
<keyword evidence="1" id="KW-0472">Membrane</keyword>
<reference evidence="2 3" key="1">
    <citation type="submission" date="2023-08" db="EMBL/GenBank/DDBJ databases">
        <title>Whole-genome sequencing of halo(alkali)philic microorganisms from hypersaline lakes.</title>
        <authorList>
            <person name="Sorokin D.Y."/>
            <person name="Abbas B."/>
            <person name="Merkel A.Y."/>
        </authorList>
    </citation>
    <scope>NUCLEOTIDE SEQUENCE [LARGE SCALE GENOMIC DNA]</scope>
    <source>
        <strain evidence="2 3">AB-CW4</strain>
    </source>
</reference>
<accession>A0ABU0W6V7</accession>
<proteinExistence type="predicted"/>
<feature type="transmembrane region" description="Helical" evidence="1">
    <location>
        <begin position="30"/>
        <end position="48"/>
    </location>
</feature>
<sequence length="64" mass="7153">MAIIALLLAIIVGVSWYRIAGKAGFSPWLGLLMLLPLVNIAFLLWFAFTDWPIHRQPDSGDEGR</sequence>
<name>A0ABU0W6V7_9GAMM</name>
<gene>
    <name evidence="2" type="ORF">RBH19_07630</name>
</gene>
<evidence type="ECO:0000313" key="3">
    <source>
        <dbReference type="Proteomes" id="UP001239019"/>
    </source>
</evidence>
<comment type="caution">
    <text evidence="2">The sequence shown here is derived from an EMBL/GenBank/DDBJ whole genome shotgun (WGS) entry which is preliminary data.</text>
</comment>
<organism evidence="2 3">
    <name type="scientific">Natronospira bacteriovora</name>
    <dbReference type="NCBI Taxonomy" id="3069753"/>
    <lineage>
        <taxon>Bacteria</taxon>
        <taxon>Pseudomonadati</taxon>
        <taxon>Pseudomonadota</taxon>
        <taxon>Gammaproteobacteria</taxon>
        <taxon>Natronospirales</taxon>
        <taxon>Natronospiraceae</taxon>
        <taxon>Natronospira</taxon>
    </lineage>
</organism>
<evidence type="ECO:0008006" key="4">
    <source>
        <dbReference type="Google" id="ProtNLM"/>
    </source>
</evidence>
<evidence type="ECO:0000256" key="1">
    <source>
        <dbReference type="SAM" id="Phobius"/>
    </source>
</evidence>
<keyword evidence="1" id="KW-0812">Transmembrane</keyword>
<evidence type="ECO:0000313" key="2">
    <source>
        <dbReference type="EMBL" id="MDQ2069739.1"/>
    </source>
</evidence>
<dbReference type="RefSeq" id="WP_306728238.1">
    <property type="nucleotide sequence ID" value="NZ_JAVDDT010000004.1"/>
</dbReference>
<dbReference type="EMBL" id="JAVDDT010000004">
    <property type="protein sequence ID" value="MDQ2069739.1"/>
    <property type="molecule type" value="Genomic_DNA"/>
</dbReference>
<keyword evidence="3" id="KW-1185">Reference proteome</keyword>
<protein>
    <recommendedName>
        <fullName evidence="4">DUF805 domain-containing protein</fullName>
    </recommendedName>
</protein>
<keyword evidence="1" id="KW-1133">Transmembrane helix</keyword>